<dbReference type="AlphaFoldDB" id="A0A930Y944"/>
<sequence length="79" mass="9203">MRCSKKKIGAELEEQLNALIEQRSGLRQQPRITIKRYINNMPKAPLWLTAQAALERIQEQVSQQFQSAQSVMDFMQVQQ</sequence>
<gene>
    <name evidence="1" type="ORF">INT80_14335</name>
</gene>
<protein>
    <submittedName>
        <fullName evidence="1">Uncharacterized protein</fullName>
    </submittedName>
</protein>
<comment type="caution">
    <text evidence="1">The sequence shown here is derived from an EMBL/GenBank/DDBJ whole genome shotgun (WGS) entry which is preliminary data.</text>
</comment>
<dbReference type="EMBL" id="JADION010000053">
    <property type="protein sequence ID" value="MBF4103087.1"/>
    <property type="molecule type" value="Genomic_DNA"/>
</dbReference>
<evidence type="ECO:0000313" key="1">
    <source>
        <dbReference type="EMBL" id="MBF4103087.1"/>
    </source>
</evidence>
<dbReference type="Gene3D" id="1.20.58.850">
    <property type="match status" value="1"/>
</dbReference>
<accession>A0A930Y944</accession>
<reference evidence="1" key="1">
    <citation type="submission" date="2020-11" db="EMBL/GenBank/DDBJ databases">
        <title>Gallibacterium anatis 1637, full genome, WGS.</title>
        <authorList>
            <person name="Laishevtcev A.I."/>
            <person name="Yakimova E.A."/>
            <person name="Petkovich D."/>
            <person name="Stepanova T.V."/>
            <person name="Kalendr R.S."/>
            <person name="Rubalsky E.O."/>
            <person name="Zulkarneev E.R."/>
            <person name="Aleshkin A.V."/>
        </authorList>
    </citation>
    <scope>NUCLEOTIDE SEQUENCE</scope>
    <source>
        <strain evidence="1">1637</strain>
    </source>
</reference>
<name>A0A930Y944_9PAST</name>
<proteinExistence type="predicted"/>
<organism evidence="1">
    <name type="scientific">Gallibacterium anatis</name>
    <dbReference type="NCBI Taxonomy" id="750"/>
    <lineage>
        <taxon>Bacteria</taxon>
        <taxon>Pseudomonadati</taxon>
        <taxon>Pseudomonadota</taxon>
        <taxon>Gammaproteobacteria</taxon>
        <taxon>Pasteurellales</taxon>
        <taxon>Pasteurellaceae</taxon>
        <taxon>Gallibacterium</taxon>
    </lineage>
</organism>